<feature type="domain" description="NfeD-like C-terminal" evidence="6">
    <location>
        <begin position="89"/>
        <end position="140"/>
    </location>
</feature>
<dbReference type="PANTHER" id="PTHR33507">
    <property type="entry name" value="INNER MEMBRANE PROTEIN YBBJ"/>
    <property type="match status" value="1"/>
</dbReference>
<dbReference type="Gene3D" id="2.40.50.140">
    <property type="entry name" value="Nucleic acid-binding proteins"/>
    <property type="match status" value="1"/>
</dbReference>
<dbReference type="PANTHER" id="PTHR33507:SF3">
    <property type="entry name" value="INNER MEMBRANE PROTEIN YBBJ"/>
    <property type="match status" value="1"/>
</dbReference>
<dbReference type="RefSeq" id="WP_123209919.1">
    <property type="nucleotide sequence ID" value="NZ_RJVO01000001.1"/>
</dbReference>
<reference evidence="7 8" key="1">
    <citation type="submission" date="2018-10" db="EMBL/GenBank/DDBJ databases">
        <authorList>
            <person name="Chen W.-M."/>
        </authorList>
    </citation>
    <scope>NUCLEOTIDE SEQUENCE [LARGE SCALE GENOMIC DNA]</scope>
    <source>
        <strain evidence="7 8">THS-13</strain>
    </source>
</reference>
<comment type="subcellular location">
    <subcellularLocation>
        <location evidence="1">Membrane</location>
        <topology evidence="1">Multi-pass membrane protein</topology>
    </subcellularLocation>
</comment>
<dbReference type="EMBL" id="RJVO01000001">
    <property type="protein sequence ID" value="ROH93067.1"/>
    <property type="molecule type" value="Genomic_DNA"/>
</dbReference>
<dbReference type="InterPro" id="IPR052165">
    <property type="entry name" value="Membrane_assoc_protease"/>
</dbReference>
<evidence type="ECO:0000256" key="3">
    <source>
        <dbReference type="ARBA" id="ARBA00022989"/>
    </source>
</evidence>
<evidence type="ECO:0000256" key="4">
    <source>
        <dbReference type="ARBA" id="ARBA00023136"/>
    </source>
</evidence>
<protein>
    <submittedName>
        <fullName evidence="7">NfeD family protein</fullName>
    </submittedName>
</protein>
<feature type="transmembrane region" description="Helical" evidence="5">
    <location>
        <begin position="54"/>
        <end position="71"/>
    </location>
</feature>
<keyword evidence="2 5" id="KW-0812">Transmembrane</keyword>
<dbReference type="Pfam" id="PF01957">
    <property type="entry name" value="NfeD"/>
    <property type="match status" value="1"/>
</dbReference>
<evidence type="ECO:0000256" key="5">
    <source>
        <dbReference type="SAM" id="Phobius"/>
    </source>
</evidence>
<keyword evidence="4 5" id="KW-0472">Membrane</keyword>
<evidence type="ECO:0000259" key="6">
    <source>
        <dbReference type="Pfam" id="PF01957"/>
    </source>
</evidence>
<dbReference type="InParanoid" id="A0A3N0VJY6"/>
<proteinExistence type="predicted"/>
<dbReference type="InterPro" id="IPR012340">
    <property type="entry name" value="NA-bd_OB-fold"/>
</dbReference>
<dbReference type="InterPro" id="IPR002810">
    <property type="entry name" value="NfeD-like_C"/>
</dbReference>
<evidence type="ECO:0000313" key="8">
    <source>
        <dbReference type="Proteomes" id="UP000282106"/>
    </source>
</evidence>
<comment type="caution">
    <text evidence="7">The sequence shown here is derived from an EMBL/GenBank/DDBJ whole genome shotgun (WGS) entry which is preliminary data.</text>
</comment>
<evidence type="ECO:0000256" key="1">
    <source>
        <dbReference type="ARBA" id="ARBA00004141"/>
    </source>
</evidence>
<keyword evidence="3 5" id="KW-1133">Transmembrane helix</keyword>
<organism evidence="7 8">
    <name type="scientific">Stagnimonas aquatica</name>
    <dbReference type="NCBI Taxonomy" id="2689987"/>
    <lineage>
        <taxon>Bacteria</taxon>
        <taxon>Pseudomonadati</taxon>
        <taxon>Pseudomonadota</taxon>
        <taxon>Gammaproteobacteria</taxon>
        <taxon>Nevskiales</taxon>
        <taxon>Nevskiaceae</taxon>
        <taxon>Stagnimonas</taxon>
    </lineage>
</organism>
<dbReference type="AlphaFoldDB" id="A0A3N0VJY6"/>
<dbReference type="Proteomes" id="UP000282106">
    <property type="component" value="Unassembled WGS sequence"/>
</dbReference>
<gene>
    <name evidence="7" type="ORF">ED208_00580</name>
</gene>
<evidence type="ECO:0000256" key="2">
    <source>
        <dbReference type="ARBA" id="ARBA00022692"/>
    </source>
</evidence>
<evidence type="ECO:0000313" key="7">
    <source>
        <dbReference type="EMBL" id="ROH93067.1"/>
    </source>
</evidence>
<dbReference type="GO" id="GO:0005886">
    <property type="term" value="C:plasma membrane"/>
    <property type="evidence" value="ECO:0007669"/>
    <property type="project" value="TreeGrafter"/>
</dbReference>
<name>A0A3N0VJY6_9GAMM</name>
<feature type="transmembrane region" description="Helical" evidence="5">
    <location>
        <begin position="6"/>
        <end position="23"/>
    </location>
</feature>
<accession>A0A3N0VJY6</accession>
<dbReference type="FunCoup" id="A0A3N0VJY6">
    <property type="interactions" value="29"/>
</dbReference>
<keyword evidence="8" id="KW-1185">Reference proteome</keyword>
<sequence length="143" mass="15718">MDALVFWHWWVLGFGLLIAEILLPGTFCLWLGLAAFVTGAAAWLIPSLHWQVEVVLFAVLSFAAVGLWFRFRPADREQVEHGLNQRGRGYLGQVFVLVEPITEGVGKARVEDGVWRVQGPDLPVGAKVKVVGIEGTTLRVVAA</sequence>